<dbReference type="GO" id="GO:0045046">
    <property type="term" value="P:protein import into peroxisome membrane"/>
    <property type="evidence" value="ECO:0007669"/>
    <property type="project" value="TreeGrafter"/>
</dbReference>
<evidence type="ECO:0000256" key="1">
    <source>
        <dbReference type="SAM" id="MobiDB-lite"/>
    </source>
</evidence>
<dbReference type="InterPro" id="IPR038322">
    <property type="entry name" value="Pex19_C_sf"/>
</dbReference>
<dbReference type="GO" id="GO:0005778">
    <property type="term" value="C:peroxisomal membrane"/>
    <property type="evidence" value="ECO:0007669"/>
    <property type="project" value="TreeGrafter"/>
</dbReference>
<dbReference type="GeneID" id="18821206"/>
<dbReference type="AlphaFoldDB" id="F8PA21"/>
<protein>
    <recommendedName>
        <fullName evidence="3">Pex19-domain-containing protein</fullName>
    </recommendedName>
</protein>
<reference evidence="2" key="1">
    <citation type="submission" date="2011-04" db="EMBL/GenBank/DDBJ databases">
        <title>Evolution of plant cell wall degrading machinery underlies the functional diversity of forest fungi.</title>
        <authorList>
            <consortium name="US DOE Joint Genome Institute (JGI-PGF)"/>
            <person name="Eastwood D.C."/>
            <person name="Floudas D."/>
            <person name="Binder M."/>
            <person name="Majcherczyk A."/>
            <person name="Schneider P."/>
            <person name="Aerts A."/>
            <person name="Asiegbu F.O."/>
            <person name="Baker S.E."/>
            <person name="Barry K."/>
            <person name="Bendiksby M."/>
            <person name="Blumentritt M."/>
            <person name="Coutinho P.M."/>
            <person name="Cullen D."/>
            <person name="Cullen D."/>
            <person name="Gathman A."/>
            <person name="Goodell B."/>
            <person name="Henrissat B."/>
            <person name="Ihrmark K."/>
            <person name="Kauserud H."/>
            <person name="Kohler A."/>
            <person name="LaButti K."/>
            <person name="Lapidus A."/>
            <person name="Lavin J.L."/>
            <person name="Lee Y.-H."/>
            <person name="Lindquist E."/>
            <person name="Lilly W."/>
            <person name="Lucas S."/>
            <person name="Morin E."/>
            <person name="Murat C."/>
            <person name="Oguiza J.A."/>
            <person name="Park J."/>
            <person name="Pisabarro A.G."/>
            <person name="Riley R."/>
            <person name="Rosling A."/>
            <person name="Salamov A."/>
            <person name="Schmidt O."/>
            <person name="Schmutz J."/>
            <person name="Skrede I."/>
            <person name="Stenlid J."/>
            <person name="Wiebenga A."/>
            <person name="Xie X."/>
            <person name="Kues U."/>
            <person name="Hibbett D.S."/>
            <person name="Hoffmeister D."/>
            <person name="Hogberg N."/>
            <person name="Martin F."/>
            <person name="Grigoriev I.V."/>
            <person name="Watkinson S.C."/>
        </authorList>
    </citation>
    <scope>NUCLEOTIDE SEQUENCE</scope>
    <source>
        <strain evidence="2">S7.9</strain>
    </source>
</reference>
<dbReference type="HOGENOM" id="CLU_043063_0_0_1"/>
<dbReference type="Proteomes" id="UP000008064">
    <property type="component" value="Unassembled WGS sequence"/>
</dbReference>
<organism>
    <name type="scientific">Serpula lacrymans var. lacrymans (strain S7.9)</name>
    <name type="common">Dry rot fungus</name>
    <dbReference type="NCBI Taxonomy" id="578457"/>
    <lineage>
        <taxon>Eukaryota</taxon>
        <taxon>Fungi</taxon>
        <taxon>Dikarya</taxon>
        <taxon>Basidiomycota</taxon>
        <taxon>Agaricomycotina</taxon>
        <taxon>Agaricomycetes</taxon>
        <taxon>Agaricomycetidae</taxon>
        <taxon>Boletales</taxon>
        <taxon>Coniophorineae</taxon>
        <taxon>Serpulaceae</taxon>
        <taxon>Serpula</taxon>
    </lineage>
</organism>
<gene>
    <name evidence="2" type="ORF">SERLADRAFT_478629</name>
</gene>
<name>F8PA21_SERL9</name>
<feature type="compositionally biased region" description="Basic and acidic residues" evidence="1">
    <location>
        <begin position="41"/>
        <end position="57"/>
    </location>
</feature>
<dbReference type="PANTHER" id="PTHR12774">
    <property type="entry name" value="PEROXISOMAL BIOGENESIS FACTOR 19"/>
    <property type="match status" value="1"/>
</dbReference>
<feature type="region of interest" description="Disordered" evidence="1">
    <location>
        <begin position="1"/>
        <end position="57"/>
    </location>
</feature>
<evidence type="ECO:0008006" key="3">
    <source>
        <dbReference type="Google" id="ProtNLM"/>
    </source>
</evidence>
<sequence>MESFMREITAEFEAGKAGEVGADTEGLGSGLGGLGMGSGDPPKDETPEQKAERLKREESFAAAWEAMLVEGMNGLGVEEGNKGATAPSAKASSSGSIPKPVPPPADDYQARIRATMNKLKESESTLNQSQNQASSDPLEALLAQLGQGGLEGLGEGEGGEEQLQGMLETMMGQLMSKDVLYEPLKELSDKFPAYLTKNAATLSASDKSRYEAQVSCIERLLVIFDAPGYKDDNKEKKEEVLHAMSELQSHGSPPEDLMGPLPPGFSMGADGLPNMGAGGDCVIC</sequence>
<feature type="compositionally biased region" description="Basic and acidic residues" evidence="1">
    <location>
        <begin position="1"/>
        <end position="16"/>
    </location>
</feature>
<dbReference type="OrthoDB" id="21292at2759"/>
<dbReference type="Pfam" id="PF04614">
    <property type="entry name" value="Pex19"/>
    <property type="match status" value="1"/>
</dbReference>
<dbReference type="KEGG" id="sla:SERLADRAFT_478629"/>
<feature type="region of interest" description="Disordered" evidence="1">
    <location>
        <begin position="78"/>
        <end position="106"/>
    </location>
</feature>
<dbReference type="RefSeq" id="XP_007323454.1">
    <property type="nucleotide sequence ID" value="XM_007323392.1"/>
</dbReference>
<feature type="compositionally biased region" description="Gly residues" evidence="1">
    <location>
        <begin position="27"/>
        <end position="38"/>
    </location>
</feature>
<dbReference type="Gene3D" id="1.20.120.900">
    <property type="entry name" value="Pex19, mPTS binding domain"/>
    <property type="match status" value="1"/>
</dbReference>
<evidence type="ECO:0000313" key="2">
    <source>
        <dbReference type="EMBL" id="EGO20019.1"/>
    </source>
</evidence>
<dbReference type="EMBL" id="GL945442">
    <property type="protein sequence ID" value="EGO20019.1"/>
    <property type="molecule type" value="Genomic_DNA"/>
</dbReference>
<proteinExistence type="predicted"/>
<dbReference type="InterPro" id="IPR006708">
    <property type="entry name" value="Pex19"/>
</dbReference>
<dbReference type="PANTHER" id="PTHR12774:SF2">
    <property type="entry name" value="PEROXISOMAL BIOGENESIS FACTOR 19"/>
    <property type="match status" value="1"/>
</dbReference>
<dbReference type="GO" id="GO:0033328">
    <property type="term" value="F:peroxisome membrane targeting sequence binding"/>
    <property type="evidence" value="ECO:0007669"/>
    <property type="project" value="TreeGrafter"/>
</dbReference>
<accession>F8PA21</accession>